<reference evidence="2 3" key="1">
    <citation type="submission" date="2016-11" db="EMBL/GenBank/DDBJ databases">
        <authorList>
            <person name="Varghese N."/>
            <person name="Submissions S."/>
        </authorList>
    </citation>
    <scope>NUCLEOTIDE SEQUENCE [LARGE SCALE GENOMIC DNA]</scope>
    <source>
        <strain evidence="2 3">DSM 21988</strain>
    </source>
</reference>
<comment type="caution">
    <text evidence="2">The sequence shown here is derived from an EMBL/GenBank/DDBJ whole genome shotgun (WGS) entry which is preliminary data.</text>
</comment>
<evidence type="ECO:0000313" key="3">
    <source>
        <dbReference type="Proteomes" id="UP000184290"/>
    </source>
</evidence>
<evidence type="ECO:0000313" key="2">
    <source>
        <dbReference type="EMBL" id="SHI66378.1"/>
    </source>
</evidence>
<name>A0ABY1I629_9HYPH</name>
<evidence type="ECO:0000256" key="1">
    <source>
        <dbReference type="SAM" id="MobiDB-lite"/>
    </source>
</evidence>
<dbReference type="EMBL" id="FQZC01000001">
    <property type="protein sequence ID" value="SHI66378.1"/>
    <property type="molecule type" value="Genomic_DNA"/>
</dbReference>
<keyword evidence="3" id="KW-1185">Reference proteome</keyword>
<dbReference type="RefSeq" id="WP_143190123.1">
    <property type="nucleotide sequence ID" value="NZ_FQZC01000001.1"/>
</dbReference>
<organism evidence="2 3">
    <name type="scientific">Aureimonas altamirensis DSM 21988</name>
    <dbReference type="NCBI Taxonomy" id="1121026"/>
    <lineage>
        <taxon>Bacteria</taxon>
        <taxon>Pseudomonadati</taxon>
        <taxon>Pseudomonadota</taxon>
        <taxon>Alphaproteobacteria</taxon>
        <taxon>Hyphomicrobiales</taxon>
        <taxon>Aurantimonadaceae</taxon>
        <taxon>Aureimonas</taxon>
    </lineage>
</organism>
<accession>A0ABY1I629</accession>
<feature type="region of interest" description="Disordered" evidence="1">
    <location>
        <begin position="30"/>
        <end position="64"/>
    </location>
</feature>
<protein>
    <submittedName>
        <fullName evidence="2">Uncharacterized protein</fullName>
    </submittedName>
</protein>
<sequence>MGETHHPHIRSIGDAELRDLLTRLRERRDRAQSLAAKARRDARRGGGGFDHSNSGMRQKSGLLAEAVRRVNKEAARRGAGQEA</sequence>
<dbReference type="Proteomes" id="UP000184290">
    <property type="component" value="Unassembled WGS sequence"/>
</dbReference>
<proteinExistence type="predicted"/>
<gene>
    <name evidence="2" type="ORF">SAMN02745911_0795</name>
</gene>